<evidence type="ECO:0000313" key="2">
    <source>
        <dbReference type="EMBL" id="SFI98374.1"/>
    </source>
</evidence>
<organism evidence="2 3">
    <name type="scientific">Amycolatopsis sacchari</name>
    <dbReference type="NCBI Taxonomy" id="115433"/>
    <lineage>
        <taxon>Bacteria</taxon>
        <taxon>Bacillati</taxon>
        <taxon>Actinomycetota</taxon>
        <taxon>Actinomycetes</taxon>
        <taxon>Pseudonocardiales</taxon>
        <taxon>Pseudonocardiaceae</taxon>
        <taxon>Amycolatopsis</taxon>
    </lineage>
</organism>
<dbReference type="Pfam" id="PF14325">
    <property type="entry name" value="DUF4383"/>
    <property type="match status" value="1"/>
</dbReference>
<keyword evidence="1" id="KW-0472">Membrane</keyword>
<evidence type="ECO:0008006" key="4">
    <source>
        <dbReference type="Google" id="ProtNLM"/>
    </source>
</evidence>
<dbReference type="STRING" id="115433.SAMN05421835_102403"/>
<keyword evidence="1" id="KW-1133">Transmembrane helix</keyword>
<dbReference type="RefSeq" id="WP_091504705.1">
    <property type="nucleotide sequence ID" value="NZ_CBDQZW010000007.1"/>
</dbReference>
<name>A0A1I3MMM2_9PSEU</name>
<evidence type="ECO:0000313" key="3">
    <source>
        <dbReference type="Proteomes" id="UP000199025"/>
    </source>
</evidence>
<reference evidence="2 3" key="1">
    <citation type="submission" date="2016-10" db="EMBL/GenBank/DDBJ databases">
        <authorList>
            <person name="de Groot N.N."/>
        </authorList>
    </citation>
    <scope>NUCLEOTIDE SEQUENCE [LARGE SCALE GENOMIC DNA]</scope>
    <source>
        <strain evidence="2 3">DSM 44468</strain>
    </source>
</reference>
<sequence length="149" mass="15842">MTPTTTRTRRPVQVFAIVVAVAFLLAGILGFIPGITTHYDQLTFGGHHSEALLFGVFNVSVLHNLVHLLFGVAGLALATIPGGARGYLVLGGFIYLLVCVYGLVIDSHGGMNFLPVNGADNWLHFGLAIGMIALGVLGTAIERTREQRS</sequence>
<keyword evidence="3" id="KW-1185">Reference proteome</keyword>
<evidence type="ECO:0000256" key="1">
    <source>
        <dbReference type="SAM" id="Phobius"/>
    </source>
</evidence>
<dbReference type="EMBL" id="FORP01000002">
    <property type="protein sequence ID" value="SFI98374.1"/>
    <property type="molecule type" value="Genomic_DNA"/>
</dbReference>
<feature type="transmembrane region" description="Helical" evidence="1">
    <location>
        <begin position="87"/>
        <end position="104"/>
    </location>
</feature>
<proteinExistence type="predicted"/>
<protein>
    <recommendedName>
        <fullName evidence="4">DUF4383 domain-containing protein</fullName>
    </recommendedName>
</protein>
<feature type="transmembrane region" description="Helical" evidence="1">
    <location>
        <begin position="52"/>
        <end position="80"/>
    </location>
</feature>
<dbReference type="AlphaFoldDB" id="A0A1I3MMM2"/>
<feature type="transmembrane region" description="Helical" evidence="1">
    <location>
        <begin position="124"/>
        <end position="141"/>
    </location>
</feature>
<gene>
    <name evidence="2" type="ORF">SAMN05421835_102403</name>
</gene>
<accession>A0A1I3MMM2</accession>
<dbReference type="Proteomes" id="UP000199025">
    <property type="component" value="Unassembled WGS sequence"/>
</dbReference>
<keyword evidence="1" id="KW-0812">Transmembrane</keyword>
<feature type="transmembrane region" description="Helical" evidence="1">
    <location>
        <begin position="12"/>
        <end position="32"/>
    </location>
</feature>
<dbReference type="OrthoDB" id="572373at2"/>